<gene>
    <name evidence="1" type="ORF">EDS130_LOCUS44914</name>
</gene>
<proteinExistence type="predicted"/>
<evidence type="ECO:0000313" key="1">
    <source>
        <dbReference type="EMBL" id="CAF1535536.1"/>
    </source>
</evidence>
<accession>A0A815VI81</accession>
<sequence>MLPRSNNPTRKWSVPGYSEDFMEAVFHMNGSGGRIYLIWTGTDRNMSKLVAGNGYRISPSDSWHFPSRILHTMTQIEDMRHLLINDYCSSILLHMTENATNKLFRLIISFSVAESNDDNSIDIRLTADDVAVLFRFYYECTVSQSQTAYGLQHADLLNRFSVFGRCGYTLFNVKRD</sequence>
<protein>
    <submittedName>
        <fullName evidence="1">Uncharacterized protein</fullName>
    </submittedName>
</protein>
<name>A0A815VI81_ADIRI</name>
<evidence type="ECO:0000313" key="2">
    <source>
        <dbReference type="Proteomes" id="UP000663852"/>
    </source>
</evidence>
<organism evidence="1 2">
    <name type="scientific">Adineta ricciae</name>
    <name type="common">Rotifer</name>
    <dbReference type="NCBI Taxonomy" id="249248"/>
    <lineage>
        <taxon>Eukaryota</taxon>
        <taxon>Metazoa</taxon>
        <taxon>Spiralia</taxon>
        <taxon>Gnathifera</taxon>
        <taxon>Rotifera</taxon>
        <taxon>Eurotatoria</taxon>
        <taxon>Bdelloidea</taxon>
        <taxon>Adinetida</taxon>
        <taxon>Adinetidae</taxon>
        <taxon>Adineta</taxon>
    </lineage>
</organism>
<dbReference type="EMBL" id="CAJNOJ010000953">
    <property type="protein sequence ID" value="CAF1535536.1"/>
    <property type="molecule type" value="Genomic_DNA"/>
</dbReference>
<dbReference type="Proteomes" id="UP000663852">
    <property type="component" value="Unassembled WGS sequence"/>
</dbReference>
<reference evidence="1" key="1">
    <citation type="submission" date="2021-02" db="EMBL/GenBank/DDBJ databases">
        <authorList>
            <person name="Nowell W R."/>
        </authorList>
    </citation>
    <scope>NUCLEOTIDE SEQUENCE</scope>
</reference>
<dbReference type="AlphaFoldDB" id="A0A815VI81"/>
<comment type="caution">
    <text evidence="1">The sequence shown here is derived from an EMBL/GenBank/DDBJ whole genome shotgun (WGS) entry which is preliminary data.</text>
</comment>